<protein>
    <recommendedName>
        <fullName evidence="8">ATP-dependent dethiobiotin synthetase BioD</fullName>
        <ecNumber evidence="8">6.3.3.3</ecNumber>
    </recommendedName>
    <alternativeName>
        <fullName evidence="8">DTB synthetase</fullName>
        <shortName evidence="8">DTBS</shortName>
    </alternativeName>
    <alternativeName>
        <fullName evidence="8">Dethiobiotin synthase</fullName>
    </alternativeName>
</protein>
<dbReference type="InterPro" id="IPR027417">
    <property type="entry name" value="P-loop_NTPase"/>
</dbReference>
<dbReference type="CDD" id="cd03109">
    <property type="entry name" value="DTBS"/>
    <property type="match status" value="1"/>
</dbReference>
<evidence type="ECO:0000256" key="8">
    <source>
        <dbReference type="HAMAP-Rule" id="MF_00336"/>
    </source>
</evidence>
<dbReference type="GO" id="GO:0004141">
    <property type="term" value="F:dethiobiotin synthase activity"/>
    <property type="evidence" value="ECO:0007669"/>
    <property type="project" value="UniProtKB-UniRule"/>
</dbReference>
<comment type="caution">
    <text evidence="8">Lacks conserved residue(s) required for the propagation of feature annotation.</text>
</comment>
<dbReference type="Gene3D" id="3.40.50.300">
    <property type="entry name" value="P-loop containing nucleotide triphosphate hydrolases"/>
    <property type="match status" value="1"/>
</dbReference>
<keyword evidence="2 8" id="KW-0436">Ligase</keyword>
<evidence type="ECO:0000256" key="5">
    <source>
        <dbReference type="ARBA" id="ARBA00022756"/>
    </source>
</evidence>
<feature type="binding site" evidence="8">
    <location>
        <position position="37"/>
    </location>
    <ligand>
        <name>substrate</name>
    </ligand>
</feature>
<dbReference type="GO" id="GO:0000287">
    <property type="term" value="F:magnesium ion binding"/>
    <property type="evidence" value="ECO:0007669"/>
    <property type="project" value="UniProtKB-UniRule"/>
</dbReference>
<evidence type="ECO:0000256" key="4">
    <source>
        <dbReference type="ARBA" id="ARBA00022741"/>
    </source>
</evidence>
<evidence type="ECO:0000256" key="6">
    <source>
        <dbReference type="ARBA" id="ARBA00022840"/>
    </source>
</evidence>
<feature type="binding site" evidence="8">
    <location>
        <position position="16"/>
    </location>
    <ligand>
        <name>Mg(2+)</name>
        <dbReference type="ChEBI" id="CHEBI:18420"/>
    </ligand>
</feature>
<dbReference type="GO" id="GO:0005829">
    <property type="term" value="C:cytosol"/>
    <property type="evidence" value="ECO:0007669"/>
    <property type="project" value="TreeGrafter"/>
</dbReference>
<evidence type="ECO:0000256" key="3">
    <source>
        <dbReference type="ARBA" id="ARBA00022723"/>
    </source>
</evidence>
<feature type="binding site" evidence="8">
    <location>
        <begin position="12"/>
        <end position="17"/>
    </location>
    <ligand>
        <name>ATP</name>
        <dbReference type="ChEBI" id="CHEBI:30616"/>
    </ligand>
</feature>
<dbReference type="EMBL" id="JAJKBJ010000009">
    <property type="protein sequence ID" value="MCL9684300.1"/>
    <property type="molecule type" value="Genomic_DNA"/>
</dbReference>
<gene>
    <name evidence="8 9" type="primary">bioD</name>
    <name evidence="9" type="ORF">LOX96_09365</name>
</gene>
<dbReference type="AlphaFoldDB" id="A0A9X2D1C8"/>
<dbReference type="FunFam" id="3.40.50.300:FF:000292">
    <property type="entry name" value="ATP-dependent dethiobiotin synthetase BioD"/>
    <property type="match status" value="1"/>
</dbReference>
<evidence type="ECO:0000313" key="10">
    <source>
        <dbReference type="Proteomes" id="UP001139721"/>
    </source>
</evidence>
<comment type="similarity">
    <text evidence="8">Belongs to the dethiobiotin synthetase family.</text>
</comment>
<dbReference type="RefSeq" id="WP_250421205.1">
    <property type="nucleotide sequence ID" value="NZ_JAJKBJ010000009.1"/>
</dbReference>
<keyword evidence="7 8" id="KW-0460">Magnesium</keyword>
<feature type="binding site" evidence="8">
    <location>
        <position position="50"/>
    </location>
    <ligand>
        <name>Mg(2+)</name>
        <dbReference type="ChEBI" id="CHEBI:18420"/>
    </ligand>
</feature>
<keyword evidence="3 8" id="KW-0479">Metal-binding</keyword>
<evidence type="ECO:0000256" key="1">
    <source>
        <dbReference type="ARBA" id="ARBA00022490"/>
    </source>
</evidence>
<keyword evidence="4 8" id="KW-0547">Nucleotide-binding</keyword>
<keyword evidence="6 8" id="KW-0067">ATP-binding</keyword>
<comment type="pathway">
    <text evidence="8">Cofactor biosynthesis; biotin biosynthesis; biotin from 7,8-diaminononanoate: step 1/2.</text>
</comment>
<feature type="active site" evidence="8">
    <location>
        <position position="33"/>
    </location>
</feature>
<comment type="catalytic activity">
    <reaction evidence="8">
        <text>(7R,8S)-7,8-diammoniononanoate + CO2 + ATP = (4R,5S)-dethiobiotin + ADP + phosphate + 3 H(+)</text>
        <dbReference type="Rhea" id="RHEA:15805"/>
        <dbReference type="ChEBI" id="CHEBI:15378"/>
        <dbReference type="ChEBI" id="CHEBI:16526"/>
        <dbReference type="ChEBI" id="CHEBI:30616"/>
        <dbReference type="ChEBI" id="CHEBI:43474"/>
        <dbReference type="ChEBI" id="CHEBI:149469"/>
        <dbReference type="ChEBI" id="CHEBI:149473"/>
        <dbReference type="ChEBI" id="CHEBI:456216"/>
        <dbReference type="EC" id="6.3.3.3"/>
    </reaction>
</comment>
<dbReference type="NCBIfam" id="TIGR00347">
    <property type="entry name" value="bioD"/>
    <property type="match status" value="1"/>
</dbReference>
<feature type="binding site" evidence="8">
    <location>
        <position position="110"/>
    </location>
    <ligand>
        <name>Mg(2+)</name>
        <dbReference type="ChEBI" id="CHEBI:18420"/>
    </ligand>
</feature>
<evidence type="ECO:0000256" key="2">
    <source>
        <dbReference type="ARBA" id="ARBA00022598"/>
    </source>
</evidence>
<dbReference type="GO" id="GO:0005524">
    <property type="term" value="F:ATP binding"/>
    <property type="evidence" value="ECO:0007669"/>
    <property type="project" value="UniProtKB-UniRule"/>
</dbReference>
<dbReference type="SUPFAM" id="SSF52540">
    <property type="entry name" value="P-loop containing nucleoside triphosphate hydrolases"/>
    <property type="match status" value="1"/>
</dbReference>
<accession>A0A9X2D1C8</accession>
<dbReference type="Pfam" id="PF13500">
    <property type="entry name" value="AAA_26"/>
    <property type="match status" value="1"/>
</dbReference>
<comment type="caution">
    <text evidence="9">The sequence shown here is derived from an EMBL/GenBank/DDBJ whole genome shotgun (WGS) entry which is preliminary data.</text>
</comment>
<proteinExistence type="inferred from homology"/>
<dbReference type="PANTHER" id="PTHR43210">
    <property type="entry name" value="DETHIOBIOTIN SYNTHETASE"/>
    <property type="match status" value="1"/>
</dbReference>
<dbReference type="GO" id="GO:0042803">
    <property type="term" value="F:protein homodimerization activity"/>
    <property type="evidence" value="ECO:0007669"/>
    <property type="project" value="UniProtKB-ARBA"/>
</dbReference>
<dbReference type="HAMAP" id="MF_00336">
    <property type="entry name" value="BioD"/>
    <property type="match status" value="1"/>
</dbReference>
<feature type="binding site" evidence="8">
    <location>
        <begin position="170"/>
        <end position="171"/>
    </location>
    <ligand>
        <name>ATP</name>
        <dbReference type="ChEBI" id="CHEBI:30616"/>
    </ligand>
</feature>
<dbReference type="Proteomes" id="UP001139721">
    <property type="component" value="Unassembled WGS sequence"/>
</dbReference>
<name>A0A9X2D1C8_9GAMM</name>
<feature type="binding site" evidence="8">
    <location>
        <begin position="110"/>
        <end position="113"/>
    </location>
    <ligand>
        <name>ATP</name>
        <dbReference type="ChEBI" id="CHEBI:30616"/>
    </ligand>
</feature>
<comment type="subcellular location">
    <subcellularLocation>
        <location evidence="8">Cytoplasm</location>
    </subcellularLocation>
</comment>
<keyword evidence="1 8" id="KW-0963">Cytoplasm</keyword>
<evidence type="ECO:0000256" key="7">
    <source>
        <dbReference type="ARBA" id="ARBA00022842"/>
    </source>
</evidence>
<keyword evidence="5 8" id="KW-0093">Biotin biosynthesis</keyword>
<organism evidence="9 10">
    <name type="scientific">Legionella maioricensis</name>
    <dbReference type="NCBI Taxonomy" id="2896528"/>
    <lineage>
        <taxon>Bacteria</taxon>
        <taxon>Pseudomonadati</taxon>
        <taxon>Pseudomonadota</taxon>
        <taxon>Gammaproteobacteria</taxon>
        <taxon>Legionellales</taxon>
        <taxon>Legionellaceae</taxon>
        <taxon>Legionella</taxon>
    </lineage>
</organism>
<dbReference type="GO" id="GO:0009102">
    <property type="term" value="P:biotin biosynthetic process"/>
    <property type="evidence" value="ECO:0007669"/>
    <property type="project" value="UniProtKB-UniRule"/>
</dbReference>
<comment type="function">
    <text evidence="8">Catalyzes a mechanistically unusual reaction, the ATP-dependent insertion of CO2 between the N7 and N8 nitrogen atoms of 7,8-diaminopelargonic acid (DAPA, also called 7,8-diammoniononanoate) to form a ureido ring.</text>
</comment>
<comment type="subunit">
    <text evidence="8">Homodimer.</text>
</comment>
<reference evidence="9" key="1">
    <citation type="submission" date="2021-11" db="EMBL/GenBank/DDBJ databases">
        <title>Legionella maioricencis sp. nov., a new species isolated from hot water samples in Mallorca.</title>
        <authorList>
            <person name="Crespi S."/>
            <person name="Drasar V."/>
            <person name="Salva-Serra F."/>
            <person name="Jaen-Luchoro D."/>
            <person name="Pineiro-Iglesias B."/>
            <person name="Aliaga F."/>
            <person name="Fernandez-Juarez V."/>
            <person name="Coll G."/>
            <person name="Moore E.R.B."/>
            <person name="Bennasar-Figueras A."/>
        </authorList>
    </citation>
    <scope>NUCLEOTIDE SEQUENCE</scope>
    <source>
        <strain evidence="9">HCPI-6</strain>
    </source>
</reference>
<dbReference type="PANTHER" id="PTHR43210:SF5">
    <property type="entry name" value="DETHIOBIOTIN SYNTHETASE"/>
    <property type="match status" value="1"/>
</dbReference>
<dbReference type="EC" id="6.3.3.3" evidence="8"/>
<comment type="cofactor">
    <cofactor evidence="8">
        <name>Mg(2+)</name>
        <dbReference type="ChEBI" id="CHEBI:18420"/>
    </cofactor>
</comment>
<evidence type="ECO:0000313" key="9">
    <source>
        <dbReference type="EMBL" id="MCL9684300.1"/>
    </source>
</evidence>
<keyword evidence="10" id="KW-1185">Reference proteome</keyword>
<dbReference type="InterPro" id="IPR004472">
    <property type="entry name" value="DTB_synth_BioD"/>
</dbReference>
<feature type="binding site" evidence="8">
    <location>
        <position position="50"/>
    </location>
    <ligand>
        <name>ATP</name>
        <dbReference type="ChEBI" id="CHEBI:30616"/>
    </ligand>
</feature>
<dbReference type="PIRSF" id="PIRSF006755">
    <property type="entry name" value="DTB_synth"/>
    <property type="match status" value="1"/>
</dbReference>
<sequence>MKRYFITGTDTDCGKTYVTAKLVEYFANAAAIKPVASGCVVIENQLVSTDAQHLQQSSPLSLNVINPWRFKLPVSPHIASKEEGICLSIKEIADYCMNLQLPGVESLFIEGAGGLMVPLNEKETWIDFLKETDIPVVIVVGLKLGCINHALLTETALEANKIKCVGWIANCLDPEMLALSDNIRTLKSILNFPLLATIPYFGELSEVNQELF</sequence>